<dbReference type="AlphaFoldDB" id="A0A084WQN0"/>
<accession>A0A084WQN0</accession>
<feature type="compositionally biased region" description="Polar residues" evidence="1">
    <location>
        <begin position="1"/>
        <end position="15"/>
    </location>
</feature>
<gene>
    <name evidence="2" type="ORF">ZHAS_00020772</name>
</gene>
<dbReference type="EMBL" id="KE525396">
    <property type="protein sequence ID" value="KFB52524.1"/>
    <property type="molecule type" value="Genomic_DNA"/>
</dbReference>
<dbReference type="GO" id="GO:0016874">
    <property type="term" value="F:ligase activity"/>
    <property type="evidence" value="ECO:0007669"/>
    <property type="project" value="UniProtKB-KW"/>
</dbReference>
<protein>
    <submittedName>
        <fullName evidence="2 3">D-alanine--poly(Phosphoribitol) ligase</fullName>
    </submittedName>
</protein>
<name>A0A084WQN0_ANOSI</name>
<evidence type="ECO:0000256" key="1">
    <source>
        <dbReference type="SAM" id="MobiDB-lite"/>
    </source>
</evidence>
<proteinExistence type="predicted"/>
<dbReference type="VEuPathDB" id="VectorBase:ASIC020772"/>
<reference evidence="3" key="2">
    <citation type="submission" date="2020-05" db="UniProtKB">
        <authorList>
            <consortium name="EnsemblMetazoa"/>
        </authorList>
    </citation>
    <scope>IDENTIFICATION</scope>
</reference>
<keyword evidence="4" id="KW-1185">Reference proteome</keyword>
<organism evidence="2">
    <name type="scientific">Anopheles sinensis</name>
    <name type="common">Mosquito</name>
    <dbReference type="NCBI Taxonomy" id="74873"/>
    <lineage>
        <taxon>Eukaryota</taxon>
        <taxon>Metazoa</taxon>
        <taxon>Ecdysozoa</taxon>
        <taxon>Arthropoda</taxon>
        <taxon>Hexapoda</taxon>
        <taxon>Insecta</taxon>
        <taxon>Pterygota</taxon>
        <taxon>Neoptera</taxon>
        <taxon>Endopterygota</taxon>
        <taxon>Diptera</taxon>
        <taxon>Nematocera</taxon>
        <taxon>Culicoidea</taxon>
        <taxon>Culicidae</taxon>
        <taxon>Anophelinae</taxon>
        <taxon>Anopheles</taxon>
    </lineage>
</organism>
<dbReference type="EMBL" id="ATLV01025640">
    <property type="status" value="NOT_ANNOTATED_CDS"/>
    <property type="molecule type" value="Genomic_DNA"/>
</dbReference>
<dbReference type="Proteomes" id="UP000030765">
    <property type="component" value="Unassembled WGS sequence"/>
</dbReference>
<keyword evidence="2" id="KW-0436">Ligase</keyword>
<dbReference type="EnsemblMetazoa" id="ASIC020772-RA">
    <property type="protein sequence ID" value="ASIC020772-PA"/>
    <property type="gene ID" value="ASIC020772"/>
</dbReference>
<reference evidence="2 4" key="1">
    <citation type="journal article" date="2014" name="BMC Genomics">
        <title>Genome sequence of Anopheles sinensis provides insight into genetics basis of mosquito competence for malaria parasites.</title>
        <authorList>
            <person name="Zhou D."/>
            <person name="Zhang D."/>
            <person name="Ding G."/>
            <person name="Shi L."/>
            <person name="Hou Q."/>
            <person name="Ye Y."/>
            <person name="Xu Y."/>
            <person name="Zhou H."/>
            <person name="Xiong C."/>
            <person name="Li S."/>
            <person name="Yu J."/>
            <person name="Hong S."/>
            <person name="Yu X."/>
            <person name="Zou P."/>
            <person name="Chen C."/>
            <person name="Chang X."/>
            <person name="Wang W."/>
            <person name="Lv Y."/>
            <person name="Sun Y."/>
            <person name="Ma L."/>
            <person name="Shen B."/>
            <person name="Zhu C."/>
        </authorList>
    </citation>
    <scope>NUCLEOTIDE SEQUENCE [LARGE SCALE GENOMIC DNA]</scope>
</reference>
<evidence type="ECO:0000313" key="4">
    <source>
        <dbReference type="Proteomes" id="UP000030765"/>
    </source>
</evidence>
<evidence type="ECO:0000313" key="2">
    <source>
        <dbReference type="EMBL" id="KFB52524.1"/>
    </source>
</evidence>
<feature type="region of interest" description="Disordered" evidence="1">
    <location>
        <begin position="1"/>
        <end position="27"/>
    </location>
</feature>
<evidence type="ECO:0000313" key="3">
    <source>
        <dbReference type="EnsemblMetazoa" id="ASIC020772-PA"/>
    </source>
</evidence>
<sequence length="71" mass="7861">MSPRSPRSCQKSPSEAATGKLPSGAHSICGHPRLNEYAIFATRNKWEKHTGGSRNDGKMFRMKLGYLPSLE</sequence>